<dbReference type="AlphaFoldDB" id="M2LQN4"/>
<dbReference type="InterPro" id="IPR016181">
    <property type="entry name" value="Acyl_CoA_acyltransferase"/>
</dbReference>
<accession>M2LQN4</accession>
<evidence type="ECO:0000313" key="1">
    <source>
        <dbReference type="EMBL" id="EMC96742.1"/>
    </source>
</evidence>
<dbReference type="HOGENOM" id="CLU_1299489_0_0_1"/>
<organism evidence="1 2">
    <name type="scientific">Baudoinia panamericana (strain UAMH 10762)</name>
    <name type="common">Angels' share fungus</name>
    <name type="synonym">Baudoinia compniacensis (strain UAMH 10762)</name>
    <dbReference type="NCBI Taxonomy" id="717646"/>
    <lineage>
        <taxon>Eukaryota</taxon>
        <taxon>Fungi</taxon>
        <taxon>Dikarya</taxon>
        <taxon>Ascomycota</taxon>
        <taxon>Pezizomycotina</taxon>
        <taxon>Dothideomycetes</taxon>
        <taxon>Dothideomycetidae</taxon>
        <taxon>Mycosphaerellales</taxon>
        <taxon>Teratosphaeriaceae</taxon>
        <taxon>Baudoinia</taxon>
    </lineage>
</organism>
<dbReference type="GeneID" id="19114829"/>
<reference evidence="1 2" key="1">
    <citation type="journal article" date="2012" name="PLoS Pathog.">
        <title>Diverse lifestyles and strategies of plant pathogenesis encoded in the genomes of eighteen Dothideomycetes fungi.</title>
        <authorList>
            <person name="Ohm R.A."/>
            <person name="Feau N."/>
            <person name="Henrissat B."/>
            <person name="Schoch C.L."/>
            <person name="Horwitz B.A."/>
            <person name="Barry K.W."/>
            <person name="Condon B.J."/>
            <person name="Copeland A.C."/>
            <person name="Dhillon B."/>
            <person name="Glaser F."/>
            <person name="Hesse C.N."/>
            <person name="Kosti I."/>
            <person name="LaButti K."/>
            <person name="Lindquist E.A."/>
            <person name="Lucas S."/>
            <person name="Salamov A.A."/>
            <person name="Bradshaw R.E."/>
            <person name="Ciuffetti L."/>
            <person name="Hamelin R.C."/>
            <person name="Kema G.H.J."/>
            <person name="Lawrence C."/>
            <person name="Scott J.A."/>
            <person name="Spatafora J.W."/>
            <person name="Turgeon B.G."/>
            <person name="de Wit P.J.G.M."/>
            <person name="Zhong S."/>
            <person name="Goodwin S.B."/>
            <person name="Grigoriev I.V."/>
        </authorList>
    </citation>
    <scope>NUCLEOTIDE SEQUENCE [LARGE SCALE GENOMIC DNA]</scope>
    <source>
        <strain evidence="1 2">UAMH 10762</strain>
    </source>
</reference>
<keyword evidence="2" id="KW-1185">Reference proteome</keyword>
<dbReference type="RefSeq" id="XP_007676663.1">
    <property type="nucleotide sequence ID" value="XM_007678473.1"/>
</dbReference>
<dbReference type="KEGG" id="bcom:BAUCODRAFT_488180"/>
<sequence length="212" mass="24114">MTDALLQLQSRSLYLRSLEQQDTNDLVHLFRITENLRLFTEEYKKPFIVPGDLTAALESHSQNPSAIGKAYAVVPHIGGPAIGWIVVRYLESTLQAPFCAVFVSDEHRHDRIAEVFFMMCEYALEQLRHDNIQFRTGGWHQDPTRKSAGDYGMSMTGVLKRQMLIRKGSQVLDLYEVTKTQWPSIKESTEAWWAASVMDANPASEVKKEQGP</sequence>
<evidence type="ECO:0008006" key="3">
    <source>
        <dbReference type="Google" id="ProtNLM"/>
    </source>
</evidence>
<evidence type="ECO:0000313" key="2">
    <source>
        <dbReference type="Proteomes" id="UP000011761"/>
    </source>
</evidence>
<dbReference type="Gene3D" id="3.40.630.30">
    <property type="match status" value="1"/>
</dbReference>
<protein>
    <recommendedName>
        <fullName evidence="3">N-acetyltransferase domain-containing protein</fullName>
    </recommendedName>
</protein>
<dbReference type="Proteomes" id="UP000011761">
    <property type="component" value="Unassembled WGS sequence"/>
</dbReference>
<gene>
    <name evidence="1" type="ORF">BAUCODRAFT_488180</name>
</gene>
<dbReference type="SUPFAM" id="SSF55729">
    <property type="entry name" value="Acyl-CoA N-acyltransferases (Nat)"/>
    <property type="match status" value="1"/>
</dbReference>
<proteinExistence type="predicted"/>
<dbReference type="EMBL" id="KB445555">
    <property type="protein sequence ID" value="EMC96742.1"/>
    <property type="molecule type" value="Genomic_DNA"/>
</dbReference>
<name>M2LQN4_BAUPA</name>